<proteinExistence type="predicted"/>
<organism evidence="3 4">
    <name type="scientific">Halococcoides cellulosivorans</name>
    <dbReference type="NCBI Taxonomy" id="1679096"/>
    <lineage>
        <taxon>Archaea</taxon>
        <taxon>Methanobacteriati</taxon>
        <taxon>Methanobacteriota</taxon>
        <taxon>Stenosarchaea group</taxon>
        <taxon>Halobacteria</taxon>
        <taxon>Halobacteriales</taxon>
        <taxon>Haloarculaceae</taxon>
        <taxon>Halococcoides</taxon>
    </lineage>
</organism>
<feature type="region of interest" description="Disordered" evidence="1">
    <location>
        <begin position="1"/>
        <end position="25"/>
    </location>
</feature>
<evidence type="ECO:0000256" key="1">
    <source>
        <dbReference type="SAM" id="MobiDB-lite"/>
    </source>
</evidence>
<evidence type="ECO:0000313" key="3">
    <source>
        <dbReference type="EMBL" id="AWB27251.1"/>
    </source>
</evidence>
<dbReference type="GeneID" id="36512003"/>
<dbReference type="PROSITE" id="PS50222">
    <property type="entry name" value="EF_HAND_2"/>
    <property type="match status" value="1"/>
</dbReference>
<dbReference type="AlphaFoldDB" id="A0A2R4X0F6"/>
<dbReference type="Proteomes" id="UP000244727">
    <property type="component" value="Chromosome"/>
</dbReference>
<evidence type="ECO:0000313" key="4">
    <source>
        <dbReference type="Proteomes" id="UP000244727"/>
    </source>
</evidence>
<gene>
    <name evidence="3" type="ORF">HARCEL1_05810</name>
</gene>
<keyword evidence="4" id="KW-1185">Reference proteome</keyword>
<dbReference type="KEGG" id="harc:HARCEL1_05810"/>
<dbReference type="PROSITE" id="PS00018">
    <property type="entry name" value="EF_HAND_1"/>
    <property type="match status" value="1"/>
</dbReference>
<reference evidence="3 4" key="1">
    <citation type="submission" date="2018-04" db="EMBL/GenBank/DDBJ databases">
        <title>Halococcoides cellulosivorans gen. nov., sp. nov., an extremely halophilic cellulose-utilizing haloarchaeon from hypersaline lakes.</title>
        <authorList>
            <person name="Sorokin D.Y."/>
            <person name="Toshchakov S.V."/>
            <person name="Samarov N.I."/>
            <person name="Korzhenkov A."/>
            <person name="Kublanov I.V."/>
        </authorList>
    </citation>
    <scope>NUCLEOTIDE SEQUENCE [LARGE SCALE GENOMIC DNA]</scope>
    <source>
        <strain evidence="3 4">HArcel1</strain>
    </source>
</reference>
<dbReference type="InterPro" id="IPR018247">
    <property type="entry name" value="EF_Hand_1_Ca_BS"/>
</dbReference>
<dbReference type="EMBL" id="CP028858">
    <property type="protein sequence ID" value="AWB27251.1"/>
    <property type="molecule type" value="Genomic_DNA"/>
</dbReference>
<accession>A0A2R4X0F6</accession>
<dbReference type="InterPro" id="IPR006311">
    <property type="entry name" value="TAT_signal"/>
</dbReference>
<evidence type="ECO:0000259" key="2">
    <source>
        <dbReference type="PROSITE" id="PS50222"/>
    </source>
</evidence>
<dbReference type="GO" id="GO:0005509">
    <property type="term" value="F:calcium ion binding"/>
    <property type="evidence" value="ECO:0007669"/>
    <property type="project" value="InterPro"/>
</dbReference>
<name>A0A2R4X0F6_9EURY</name>
<protein>
    <recommendedName>
        <fullName evidence="2">EF-hand domain-containing protein</fullName>
    </recommendedName>
</protein>
<feature type="domain" description="EF-hand" evidence="2">
    <location>
        <begin position="234"/>
        <end position="266"/>
    </location>
</feature>
<dbReference type="RefSeq" id="WP_108381620.1">
    <property type="nucleotide sequence ID" value="NZ_CP028858.1"/>
</dbReference>
<dbReference type="InterPro" id="IPR002048">
    <property type="entry name" value="EF_hand_dom"/>
</dbReference>
<sequence>MTNRPQTTDGGGSTPTTRDDRRPTRRGVLAALGGGVLATTALATPATSSHADPLVINDFEGEFPGSNALGEWSQTGDLEASVVSDDGSWLELSYDGTGWFASNVRRDVSAYDHLEIALRGADGGEEGDATIEVGGVEGPLDDLAEGSVGTDRSVLSIDLVAAGVDRSALDDVWLEFFDASGAVWIDELRFVASGPPAIGDAARPRDLDGDGTYEDIDGSGHLAFPDVNRFFQHSEESVVRDHADAFDFDDDGSVSLDDVLTLFERV</sequence>
<dbReference type="PROSITE" id="PS51318">
    <property type="entry name" value="TAT"/>
    <property type="match status" value="1"/>
</dbReference>